<feature type="domain" description="Signal transduction histidine kinase subgroup 3 dimerisation and phosphoacceptor" evidence="11">
    <location>
        <begin position="258"/>
        <end position="322"/>
    </location>
</feature>
<dbReference type="GO" id="GO:0005524">
    <property type="term" value="F:ATP binding"/>
    <property type="evidence" value="ECO:0007669"/>
    <property type="project" value="UniProtKB-KW"/>
</dbReference>
<feature type="region of interest" description="Disordered" evidence="9">
    <location>
        <begin position="1"/>
        <end position="50"/>
    </location>
</feature>
<keyword evidence="3" id="KW-0597">Phosphoprotein</keyword>
<dbReference type="InterPro" id="IPR036890">
    <property type="entry name" value="HATPase_C_sf"/>
</dbReference>
<dbReference type="InterPro" id="IPR011712">
    <property type="entry name" value="Sig_transdc_His_kin_sub3_dim/P"/>
</dbReference>
<accession>A0A7K1LH92</accession>
<feature type="transmembrane region" description="Helical" evidence="10">
    <location>
        <begin position="126"/>
        <end position="150"/>
    </location>
</feature>
<keyword evidence="5" id="KW-0547">Nucleotide-binding</keyword>
<dbReference type="PANTHER" id="PTHR24421:SF10">
    <property type="entry name" value="NITRATE_NITRITE SENSOR PROTEIN NARQ"/>
    <property type="match status" value="1"/>
</dbReference>
<keyword evidence="10" id="KW-0472">Membrane</keyword>
<evidence type="ECO:0000256" key="1">
    <source>
        <dbReference type="ARBA" id="ARBA00000085"/>
    </source>
</evidence>
<dbReference type="EC" id="2.7.13.3" evidence="2"/>
<evidence type="ECO:0000256" key="9">
    <source>
        <dbReference type="SAM" id="MobiDB-lite"/>
    </source>
</evidence>
<evidence type="ECO:0000256" key="3">
    <source>
        <dbReference type="ARBA" id="ARBA00022553"/>
    </source>
</evidence>
<keyword evidence="8" id="KW-0902">Two-component regulatory system</keyword>
<dbReference type="AlphaFoldDB" id="A0A7K1LH92"/>
<keyword evidence="10" id="KW-1133">Transmembrane helix</keyword>
<evidence type="ECO:0000256" key="8">
    <source>
        <dbReference type="ARBA" id="ARBA00023012"/>
    </source>
</evidence>
<dbReference type="OrthoDB" id="227596at2"/>
<keyword evidence="4" id="KW-0808">Transferase</keyword>
<feature type="transmembrane region" description="Helical" evidence="10">
    <location>
        <begin position="162"/>
        <end position="182"/>
    </location>
</feature>
<evidence type="ECO:0000313" key="13">
    <source>
        <dbReference type="Proteomes" id="UP000462152"/>
    </source>
</evidence>
<dbReference type="RefSeq" id="WP_129315168.1">
    <property type="nucleotide sequence ID" value="NZ_NOIQ01000004.1"/>
</dbReference>
<evidence type="ECO:0000256" key="10">
    <source>
        <dbReference type="SAM" id="Phobius"/>
    </source>
</evidence>
<evidence type="ECO:0000313" key="12">
    <source>
        <dbReference type="EMBL" id="MUN54508.1"/>
    </source>
</evidence>
<feature type="transmembrane region" description="Helical" evidence="10">
    <location>
        <begin position="194"/>
        <end position="212"/>
    </location>
</feature>
<organism evidence="12 13">
    <name type="scientific">Rothia koreensis</name>
    <dbReference type="NCBI Taxonomy" id="592378"/>
    <lineage>
        <taxon>Bacteria</taxon>
        <taxon>Bacillati</taxon>
        <taxon>Actinomycetota</taxon>
        <taxon>Actinomycetes</taxon>
        <taxon>Micrococcales</taxon>
        <taxon>Micrococcaceae</taxon>
        <taxon>Rothia</taxon>
    </lineage>
</organism>
<dbReference type="EMBL" id="WOGT01000002">
    <property type="protein sequence ID" value="MUN54508.1"/>
    <property type="molecule type" value="Genomic_DNA"/>
</dbReference>
<feature type="compositionally biased region" description="Basic and acidic residues" evidence="9">
    <location>
        <begin position="40"/>
        <end position="50"/>
    </location>
</feature>
<keyword evidence="7" id="KW-0067">ATP-binding</keyword>
<feature type="compositionally biased region" description="Low complexity" evidence="9">
    <location>
        <begin position="15"/>
        <end position="26"/>
    </location>
</feature>
<evidence type="ECO:0000256" key="2">
    <source>
        <dbReference type="ARBA" id="ARBA00012438"/>
    </source>
</evidence>
<comment type="catalytic activity">
    <reaction evidence="1">
        <text>ATP + protein L-histidine = ADP + protein N-phospho-L-histidine.</text>
        <dbReference type="EC" id="2.7.13.3"/>
    </reaction>
</comment>
<evidence type="ECO:0000256" key="7">
    <source>
        <dbReference type="ARBA" id="ARBA00022840"/>
    </source>
</evidence>
<keyword evidence="6" id="KW-0418">Kinase</keyword>
<dbReference type="GO" id="GO:0016020">
    <property type="term" value="C:membrane"/>
    <property type="evidence" value="ECO:0007669"/>
    <property type="project" value="InterPro"/>
</dbReference>
<comment type="caution">
    <text evidence="12">The sequence shown here is derived from an EMBL/GenBank/DDBJ whole genome shotgun (WGS) entry which is preliminary data.</text>
</comment>
<dbReference type="CDD" id="cd16917">
    <property type="entry name" value="HATPase_UhpB-NarQ-NarX-like"/>
    <property type="match status" value="1"/>
</dbReference>
<feature type="transmembrane region" description="Helical" evidence="10">
    <location>
        <begin position="63"/>
        <end position="85"/>
    </location>
</feature>
<reference evidence="12 13" key="1">
    <citation type="submission" date="2019-12" db="EMBL/GenBank/DDBJ databases">
        <authorList>
            <person name="Li J."/>
            <person name="Shi Y."/>
            <person name="Xu G."/>
            <person name="Xiao D."/>
            <person name="Ran X."/>
        </authorList>
    </citation>
    <scope>NUCLEOTIDE SEQUENCE [LARGE SCALE GENOMIC DNA]</scope>
    <source>
        <strain evidence="12 13">JCM 15915</strain>
    </source>
</reference>
<name>A0A7K1LH92_9MICC</name>
<dbReference type="InterPro" id="IPR050482">
    <property type="entry name" value="Sensor_HK_TwoCompSys"/>
</dbReference>
<dbReference type="GO" id="GO:0046983">
    <property type="term" value="F:protein dimerization activity"/>
    <property type="evidence" value="ECO:0007669"/>
    <property type="project" value="InterPro"/>
</dbReference>
<gene>
    <name evidence="12" type="ORF">GMA10_04655</name>
</gene>
<dbReference type="SUPFAM" id="SSF55874">
    <property type="entry name" value="ATPase domain of HSP90 chaperone/DNA topoisomerase II/histidine kinase"/>
    <property type="match status" value="1"/>
</dbReference>
<dbReference type="Pfam" id="PF07730">
    <property type="entry name" value="HisKA_3"/>
    <property type="match status" value="1"/>
</dbReference>
<dbReference type="PANTHER" id="PTHR24421">
    <property type="entry name" value="NITRATE/NITRITE SENSOR PROTEIN NARX-RELATED"/>
    <property type="match status" value="1"/>
</dbReference>
<keyword evidence="10" id="KW-0812">Transmembrane</keyword>
<keyword evidence="13" id="KW-1185">Reference proteome</keyword>
<protein>
    <recommendedName>
        <fullName evidence="2">histidine kinase</fullName>
        <ecNumber evidence="2">2.7.13.3</ecNumber>
    </recommendedName>
</protein>
<evidence type="ECO:0000256" key="4">
    <source>
        <dbReference type="ARBA" id="ARBA00022679"/>
    </source>
</evidence>
<dbReference type="Gene3D" id="1.20.5.1930">
    <property type="match status" value="1"/>
</dbReference>
<dbReference type="Proteomes" id="UP000462152">
    <property type="component" value="Unassembled WGS sequence"/>
</dbReference>
<proteinExistence type="predicted"/>
<evidence type="ECO:0000256" key="5">
    <source>
        <dbReference type="ARBA" id="ARBA00022741"/>
    </source>
</evidence>
<sequence>MTEPHAPSIPLRTGSPDSPADAPDSDGYTGTSDWTAPTRATDHEAIDEQAPRRRPALRALREIARMAFCSVICLAVGALIFVLFFGMTLEQHDNQIPDRAGLVLALDLGLGALTNAASGPLRRTGLWNLVLVLPSAISGSSVPAAAVGLYRVGTRRDWRTDACGVVLCTSAALVYGFVYHWADPSEPPTPWVDLAAGAIVATVSLLIGRVRGTRMALIESLRRQTVSVQRERAAIERSHEALAREHRALVAQAKAEQRSSIARDMHDSLSHHLSLIALHAGALGYREDMSPSRMRETSALIRDAARSANAELRNVLSALREDAAPLPTAADLVAQVAESRAEGHDISLTWEDVTPADLDAASSTLAVAVVRIFREVQTNARKHAPGQPLDLRVTRRTSSAGADELTLTACNPINSPAHRPEEEALGTGMGLTGLRERVHLLGGTCTIGPRSCAPDEHSVAAAEAQAFTVDVHLPWPSNGGNPR</sequence>
<dbReference type="GO" id="GO:0000155">
    <property type="term" value="F:phosphorelay sensor kinase activity"/>
    <property type="evidence" value="ECO:0007669"/>
    <property type="project" value="InterPro"/>
</dbReference>
<evidence type="ECO:0000256" key="6">
    <source>
        <dbReference type="ARBA" id="ARBA00022777"/>
    </source>
</evidence>
<evidence type="ECO:0000259" key="11">
    <source>
        <dbReference type="Pfam" id="PF07730"/>
    </source>
</evidence>
<dbReference type="Gene3D" id="3.30.565.10">
    <property type="entry name" value="Histidine kinase-like ATPase, C-terminal domain"/>
    <property type="match status" value="1"/>
</dbReference>